<organism evidence="9 10">
    <name type="scientific">Prosthecobacter vanneervenii</name>
    <dbReference type="NCBI Taxonomy" id="48466"/>
    <lineage>
        <taxon>Bacteria</taxon>
        <taxon>Pseudomonadati</taxon>
        <taxon>Verrucomicrobiota</taxon>
        <taxon>Verrucomicrobiia</taxon>
        <taxon>Verrucomicrobiales</taxon>
        <taxon>Verrucomicrobiaceae</taxon>
        <taxon>Prosthecobacter</taxon>
    </lineage>
</organism>
<dbReference type="Proteomes" id="UP000590740">
    <property type="component" value="Unassembled WGS sequence"/>
</dbReference>
<dbReference type="PANTHER" id="PTHR30506">
    <property type="entry name" value="INNER MEMBRANE PROTEIN"/>
    <property type="match status" value="1"/>
</dbReference>
<dbReference type="EMBL" id="JACHIG010000015">
    <property type="protein sequence ID" value="MBB5035291.1"/>
    <property type="molecule type" value="Genomic_DNA"/>
</dbReference>
<keyword evidence="4 7" id="KW-0812">Transmembrane</keyword>
<dbReference type="RefSeq" id="WP_184343925.1">
    <property type="nucleotide sequence ID" value="NZ_JACHIG010000015.1"/>
</dbReference>
<feature type="domain" description="Glycine transporter" evidence="8">
    <location>
        <begin position="4"/>
        <end position="78"/>
    </location>
</feature>
<keyword evidence="5 7" id="KW-1133">Transmembrane helix</keyword>
<dbReference type="PANTHER" id="PTHR30506:SF3">
    <property type="entry name" value="UPF0126 INNER MEMBRANE PROTEIN YADS-RELATED"/>
    <property type="match status" value="1"/>
</dbReference>
<evidence type="ECO:0000256" key="5">
    <source>
        <dbReference type="ARBA" id="ARBA00022989"/>
    </source>
</evidence>
<proteinExistence type="inferred from homology"/>
<sequence>MPPWIEYFAVAVCAISGVLAAEGKNMDLFGVIVLALVTAVGGGTIRDLCLGAQPVFWIQQPMHVWTALLAAVVTFVLVRFTHLPNKALAFADAFGLALFGIAGTEKALAFGTPGIVAVLLGVVTGVAGGILRDVLRGELPWVFQAEVDLYATAVSAGAVVFVLLRQWFPASESDRYLGMAVILVLRLAAMRWKLRLPTFWTRTRSQ</sequence>
<keyword evidence="3" id="KW-1003">Cell membrane</keyword>
<feature type="transmembrane region" description="Helical" evidence="7">
    <location>
        <begin position="62"/>
        <end position="80"/>
    </location>
</feature>
<dbReference type="InterPro" id="IPR005115">
    <property type="entry name" value="Gly_transporter"/>
</dbReference>
<dbReference type="AlphaFoldDB" id="A0A7W7YFK9"/>
<dbReference type="Pfam" id="PF03458">
    <property type="entry name" value="Gly_transporter"/>
    <property type="match status" value="2"/>
</dbReference>
<comment type="caution">
    <text evidence="9">The sequence shown here is derived from an EMBL/GenBank/DDBJ whole genome shotgun (WGS) entry which is preliminary data.</text>
</comment>
<evidence type="ECO:0000256" key="1">
    <source>
        <dbReference type="ARBA" id="ARBA00004651"/>
    </source>
</evidence>
<evidence type="ECO:0000256" key="2">
    <source>
        <dbReference type="ARBA" id="ARBA00008193"/>
    </source>
</evidence>
<protein>
    <submittedName>
        <fullName evidence="9">Putative membrane protein YeiH</fullName>
    </submittedName>
</protein>
<comment type="similarity">
    <text evidence="2">Belongs to the UPF0126 family.</text>
</comment>
<feature type="domain" description="Glycine transporter" evidence="8">
    <location>
        <begin position="90"/>
        <end position="165"/>
    </location>
</feature>
<evidence type="ECO:0000256" key="7">
    <source>
        <dbReference type="SAM" id="Phobius"/>
    </source>
</evidence>
<keyword evidence="6 7" id="KW-0472">Membrane</keyword>
<keyword evidence="10" id="KW-1185">Reference proteome</keyword>
<dbReference type="GO" id="GO:0005886">
    <property type="term" value="C:plasma membrane"/>
    <property type="evidence" value="ECO:0007669"/>
    <property type="project" value="UniProtKB-SubCell"/>
</dbReference>
<evidence type="ECO:0000256" key="3">
    <source>
        <dbReference type="ARBA" id="ARBA00022475"/>
    </source>
</evidence>
<evidence type="ECO:0000256" key="4">
    <source>
        <dbReference type="ARBA" id="ARBA00022692"/>
    </source>
</evidence>
<accession>A0A7W7YFK9</accession>
<evidence type="ECO:0000313" key="9">
    <source>
        <dbReference type="EMBL" id="MBB5035291.1"/>
    </source>
</evidence>
<feature type="transmembrane region" description="Helical" evidence="7">
    <location>
        <begin position="115"/>
        <end position="135"/>
    </location>
</feature>
<evidence type="ECO:0000313" key="10">
    <source>
        <dbReference type="Proteomes" id="UP000590740"/>
    </source>
</evidence>
<name>A0A7W7YFK9_9BACT</name>
<gene>
    <name evidence="9" type="ORF">HNQ65_004901</name>
</gene>
<evidence type="ECO:0000256" key="6">
    <source>
        <dbReference type="ARBA" id="ARBA00023136"/>
    </source>
</evidence>
<evidence type="ECO:0000259" key="8">
    <source>
        <dbReference type="Pfam" id="PF03458"/>
    </source>
</evidence>
<comment type="subcellular location">
    <subcellularLocation>
        <location evidence="1">Cell membrane</location>
        <topology evidence="1">Multi-pass membrane protein</topology>
    </subcellularLocation>
</comment>
<feature type="transmembrane region" description="Helical" evidence="7">
    <location>
        <begin position="87"/>
        <end position="103"/>
    </location>
</feature>
<reference evidence="9 10" key="1">
    <citation type="submission" date="2020-08" db="EMBL/GenBank/DDBJ databases">
        <title>Genomic Encyclopedia of Type Strains, Phase IV (KMG-IV): sequencing the most valuable type-strain genomes for metagenomic binning, comparative biology and taxonomic classification.</title>
        <authorList>
            <person name="Goeker M."/>
        </authorList>
    </citation>
    <scope>NUCLEOTIDE SEQUENCE [LARGE SCALE GENOMIC DNA]</scope>
    <source>
        <strain evidence="9 10">DSM 12252</strain>
    </source>
</reference>